<dbReference type="Gene3D" id="3.40.720.10">
    <property type="entry name" value="Alkaline Phosphatase, subunit A"/>
    <property type="match status" value="1"/>
</dbReference>
<dbReference type="AlphaFoldDB" id="A0A2C9K3D9"/>
<feature type="transmembrane region" description="Helical" evidence="13">
    <location>
        <begin position="618"/>
        <end position="644"/>
    </location>
</feature>
<dbReference type="GO" id="GO:0051377">
    <property type="term" value="F:mannose-ethanolamine phosphotransferase activity"/>
    <property type="evidence" value="ECO:0007669"/>
    <property type="project" value="InterPro"/>
</dbReference>
<dbReference type="Proteomes" id="UP000076420">
    <property type="component" value="Unassembled WGS sequence"/>
</dbReference>
<evidence type="ECO:0000256" key="11">
    <source>
        <dbReference type="ARBA" id="ARBA00079084"/>
    </source>
</evidence>
<organism evidence="14 15">
    <name type="scientific">Biomphalaria glabrata</name>
    <name type="common">Bloodfluke planorb</name>
    <name type="synonym">Freshwater snail</name>
    <dbReference type="NCBI Taxonomy" id="6526"/>
    <lineage>
        <taxon>Eukaryota</taxon>
        <taxon>Metazoa</taxon>
        <taxon>Spiralia</taxon>
        <taxon>Lophotrochozoa</taxon>
        <taxon>Mollusca</taxon>
        <taxon>Gastropoda</taxon>
        <taxon>Heterobranchia</taxon>
        <taxon>Euthyneura</taxon>
        <taxon>Panpulmonata</taxon>
        <taxon>Hygrophila</taxon>
        <taxon>Lymnaeoidea</taxon>
        <taxon>Planorbidae</taxon>
        <taxon>Biomphalaria</taxon>
    </lineage>
</organism>
<keyword evidence="9 13" id="KW-0472">Membrane</keyword>
<feature type="transmembrane region" description="Helical" evidence="13">
    <location>
        <begin position="550"/>
        <end position="572"/>
    </location>
</feature>
<proteinExistence type="inferred from homology"/>
<dbReference type="InterPro" id="IPR002591">
    <property type="entry name" value="Phosphodiest/P_Trfase"/>
</dbReference>
<dbReference type="VEuPathDB" id="VectorBase:BGLB012436"/>
<feature type="transmembrane region" description="Helical" evidence="13">
    <location>
        <begin position="1043"/>
        <end position="1062"/>
    </location>
</feature>
<dbReference type="FunFam" id="3.40.720.10:FF:000041">
    <property type="entry name" value="GPI ethanolamine phosphate transferase 3"/>
    <property type="match status" value="1"/>
</dbReference>
<dbReference type="KEGG" id="bgt:106079727"/>
<evidence type="ECO:0000256" key="13">
    <source>
        <dbReference type="SAM" id="Phobius"/>
    </source>
</evidence>
<feature type="transmembrane region" description="Helical" evidence="13">
    <location>
        <begin position="819"/>
        <end position="842"/>
    </location>
</feature>
<feature type="transmembrane region" description="Helical" evidence="13">
    <location>
        <begin position="679"/>
        <end position="697"/>
    </location>
</feature>
<dbReference type="OrthoDB" id="272139at2759"/>
<dbReference type="GO" id="GO:0006506">
    <property type="term" value="P:GPI anchor biosynthetic process"/>
    <property type="evidence" value="ECO:0007669"/>
    <property type="project" value="UniProtKB-UniPathway"/>
</dbReference>
<dbReference type="SUPFAM" id="SSF53649">
    <property type="entry name" value="Alkaline phosphatase-like"/>
    <property type="match status" value="1"/>
</dbReference>
<keyword evidence="8 13" id="KW-1133">Transmembrane helix</keyword>
<protein>
    <recommendedName>
        <fullName evidence="12">GPI ethanolamine phosphate transferase 3, catalytic subunit</fullName>
    </recommendedName>
    <alternativeName>
        <fullName evidence="11">Phosphatidylinositol-glycan biosynthesis class O protein</fullName>
    </alternativeName>
</protein>
<feature type="transmembrane region" description="Helical" evidence="13">
    <location>
        <begin position="457"/>
        <end position="477"/>
    </location>
</feature>
<dbReference type="InterPro" id="IPR017850">
    <property type="entry name" value="Alkaline_phosphatase_core_sf"/>
</dbReference>
<evidence type="ECO:0000256" key="12">
    <source>
        <dbReference type="ARBA" id="ARBA00093602"/>
    </source>
</evidence>
<sequence>MLILKTFTLLVFIYILSLSGILIFLKGFLLSRSVVESKSECLVEFALRAEDNHTHHAKGCWMHSRFKRAIIVLIDALKYDFMEYNETLGIDEIQNIHFKNKLTILHQLKTKKPLNSRLYKFIADPPTTTMQRLKGLTTGSLPTFVDAGANFKSYHITEDNILEQLVQQNKKIKFFGDDTWLGLFPDQFHQSFGFPSFNIQDLHSVDDGILANIYSEMKKSDWDVIIAHFLGVDHCGHRFGPNFPAMRDKLLQMNAMLSNITQLMQDDTILFVMGDHGMTNTGDHGGDSVAELEAGLFIYSPTQIASSQQKDDNTVKQVDFVPTISLLLGLPIPFSNLGMVITDLFTHCPWWSTATNDIRQAYHKIKALRMNAYQISSYLSAYQSQASDLPENELRALQQLFTNTEQEIQKYITMMAKDGVKSDTLSKFQSLENSYRTFIRDTRHICENVWAKFDLKWMLIGILTLALGVAQSLYLWASWSNDETSLPTSAKFLLGGSLAYLICIAVHLFIFPTSVPLMPVTLAALLIVANFVCVKSFMPEMFVVKRYFTLVNVVSSVLFIMNCCIYFSNSFVVNEDEISMFLLQTLVCIFSASIILSKKSLGGKTEHSKYSKKSKSSFDIMQVVLHPKTVCFFVCLSLCALLRLSSSFIPCREEQVYCRNSVFPQPLASLEGATKNKRYIFSIVSLAVMVYASRRWLKHFGNLNGTSPGVVAMLYGPPLAALFTCLHWALQGLSDLVSDSFTPWQLALMAQAVYVVLLVSIVTLTVWPLLIFMIPSKANSALYLSHKGDLQHIIPTIYNQLKVNFQQSHNEKDSERSPIIYGLGSAYSASICAYLVLFGLLLTLLLSDGTAPSITLGILVLYLCLELYSAAIVSNSKHEEDMSSPRWAGLVLFNLLSTVFFYTTGHQATVPSIRFEAGYVGFYGDLKSFILPGFLVWLNTFAGPVFFSLAGPLVIFWPLLFSGLASWMINKKSEQVKEKTSWQGDFSIFNNGIKLNKHLFSLVCGTIFITSLKLLFATCAAALHRRHLMVWKIFAPRLVYESALFVTVTACMFVVCLFVHRVDRALIRFVKHIHPDKDS</sequence>
<evidence type="ECO:0000256" key="3">
    <source>
        <dbReference type="ARBA" id="ARBA00008695"/>
    </source>
</evidence>
<feature type="transmembrane region" description="Helical" evidence="13">
    <location>
        <begin position="750"/>
        <end position="774"/>
    </location>
</feature>
<feature type="transmembrane region" description="Helical" evidence="13">
    <location>
        <begin position="709"/>
        <end position="730"/>
    </location>
</feature>
<accession>A0A2C9K3D9</accession>
<evidence type="ECO:0000256" key="5">
    <source>
        <dbReference type="ARBA" id="ARBA00022679"/>
    </source>
</evidence>
<keyword evidence="7" id="KW-0256">Endoplasmic reticulum</keyword>
<evidence type="ECO:0000256" key="4">
    <source>
        <dbReference type="ARBA" id="ARBA00022502"/>
    </source>
</evidence>
<dbReference type="InterPro" id="IPR037675">
    <property type="entry name" value="PIG-O_N"/>
</dbReference>
<dbReference type="PANTHER" id="PTHR23071">
    <property type="entry name" value="PHOSPHATIDYLINOSITOL GLYCAN"/>
    <property type="match status" value="1"/>
</dbReference>
<feature type="transmembrane region" description="Helical" evidence="13">
    <location>
        <begin position="7"/>
        <end position="29"/>
    </location>
</feature>
<feature type="transmembrane region" description="Helical" evidence="13">
    <location>
        <begin position="517"/>
        <end position="538"/>
    </location>
</feature>
<dbReference type="UniPathway" id="UPA00196"/>
<dbReference type="InterPro" id="IPR039524">
    <property type="entry name" value="PIGO/GPI13"/>
</dbReference>
<dbReference type="STRING" id="6526.A0A2C9K3D9"/>
<comment type="subcellular location">
    <subcellularLocation>
        <location evidence="1">Endoplasmic reticulum membrane</location>
        <topology evidence="1">Multi-pass membrane protein</topology>
    </subcellularLocation>
</comment>
<gene>
    <name evidence="14" type="primary">106079727</name>
</gene>
<dbReference type="EnsemblMetazoa" id="BGLB012436-RB">
    <property type="protein sequence ID" value="BGLB012436-PB"/>
    <property type="gene ID" value="BGLB012436"/>
</dbReference>
<keyword evidence="10" id="KW-0325">Glycoprotein</keyword>
<keyword evidence="6 13" id="KW-0812">Transmembrane</keyword>
<name>A0A2C9K3D9_BIOGL</name>
<feature type="transmembrane region" description="Helical" evidence="13">
    <location>
        <begin position="945"/>
        <end position="969"/>
    </location>
</feature>
<evidence type="ECO:0000256" key="2">
    <source>
        <dbReference type="ARBA" id="ARBA00004687"/>
    </source>
</evidence>
<feature type="transmembrane region" description="Helical" evidence="13">
    <location>
        <begin position="854"/>
        <end position="875"/>
    </location>
</feature>
<evidence type="ECO:0000313" key="15">
    <source>
        <dbReference type="Proteomes" id="UP000076420"/>
    </source>
</evidence>
<reference evidence="14" key="1">
    <citation type="submission" date="2020-05" db="UniProtKB">
        <authorList>
            <consortium name="EnsemblMetazoa"/>
        </authorList>
    </citation>
    <scope>IDENTIFICATION</scope>
    <source>
        <strain evidence="14">BB02</strain>
    </source>
</reference>
<dbReference type="Pfam" id="PF01663">
    <property type="entry name" value="Phosphodiest"/>
    <property type="match status" value="1"/>
</dbReference>
<feature type="transmembrane region" description="Helical" evidence="13">
    <location>
        <begin position="489"/>
        <end position="511"/>
    </location>
</feature>
<evidence type="ECO:0000313" key="14">
    <source>
        <dbReference type="EnsemblMetazoa" id="BGLB012436-PB"/>
    </source>
</evidence>
<keyword evidence="5" id="KW-0808">Transferase</keyword>
<dbReference type="GO" id="GO:0005789">
    <property type="term" value="C:endoplasmic reticulum membrane"/>
    <property type="evidence" value="ECO:0007669"/>
    <property type="project" value="UniProtKB-SubCell"/>
</dbReference>
<evidence type="ECO:0000256" key="9">
    <source>
        <dbReference type="ARBA" id="ARBA00023136"/>
    </source>
</evidence>
<evidence type="ECO:0000256" key="6">
    <source>
        <dbReference type="ARBA" id="ARBA00022692"/>
    </source>
</evidence>
<feature type="transmembrane region" description="Helical" evidence="13">
    <location>
        <begin position="999"/>
        <end position="1023"/>
    </location>
</feature>
<evidence type="ECO:0000256" key="10">
    <source>
        <dbReference type="ARBA" id="ARBA00023180"/>
    </source>
</evidence>
<evidence type="ECO:0000256" key="7">
    <source>
        <dbReference type="ARBA" id="ARBA00022824"/>
    </source>
</evidence>
<dbReference type="CDD" id="cd16023">
    <property type="entry name" value="GPI_EPT_3"/>
    <property type="match status" value="1"/>
</dbReference>
<dbReference type="PANTHER" id="PTHR23071:SF1">
    <property type="entry name" value="GPI ETHANOLAMINE PHOSPHATE TRANSFERASE 3"/>
    <property type="match status" value="1"/>
</dbReference>
<feature type="transmembrane region" description="Helical" evidence="13">
    <location>
        <begin position="887"/>
        <end position="905"/>
    </location>
</feature>
<comment type="similarity">
    <text evidence="3">Belongs to the PIGG/PIGN/PIGO family. PIGO subfamily.</text>
</comment>
<keyword evidence="4" id="KW-0337">GPI-anchor biosynthesis</keyword>
<dbReference type="VEuPathDB" id="VectorBase:BGLAX_036956"/>
<evidence type="ECO:0000256" key="8">
    <source>
        <dbReference type="ARBA" id="ARBA00022989"/>
    </source>
</evidence>
<feature type="transmembrane region" description="Helical" evidence="13">
    <location>
        <begin position="578"/>
        <end position="597"/>
    </location>
</feature>
<comment type="pathway">
    <text evidence="2">Glycolipid biosynthesis; glycosylphosphatidylinositol-anchor biosynthesis.</text>
</comment>
<evidence type="ECO:0000256" key="1">
    <source>
        <dbReference type="ARBA" id="ARBA00004477"/>
    </source>
</evidence>